<dbReference type="OrthoDB" id="312772at2759"/>
<feature type="short sequence motif" description="DGA/G" evidence="2">
    <location>
        <begin position="191"/>
        <end position="193"/>
    </location>
</feature>
<dbReference type="Pfam" id="PF01734">
    <property type="entry name" value="Patatin"/>
    <property type="match status" value="1"/>
</dbReference>
<dbReference type="InterPro" id="IPR002641">
    <property type="entry name" value="PNPLA_dom"/>
</dbReference>
<sequence>MVNLLKMYWVLFTIGLLSIANGQTCKALSLEGGGSWGAYEAGAIWALANMTKPGDIQWNVISGISVGALNTGALVQFPMGQEVAMSEFLLSVWNNLQNNSQIYVEWKGGLIDGLLFQRGLYNTAPLQELVTRNFIYPIQRNFSVGSTNLDTGMLNTFNNSIGNAAIDAVMCSSAVPFVFPPHIFEGHAMADGGCIVNQDVFSAIGRCLEIATEPNIIVDMIFDCPYASLGNDTQFKTLDVFSRTFDIIRYDNSVWYTYNAMVAYPQVHFRHIIHPSTSFPGGLPLNFTQYNIQFEIQTGINDTIHSLNLQQEEISMKKISQ</sequence>
<feature type="short sequence motif" description="GXGXXG" evidence="2">
    <location>
        <begin position="32"/>
        <end position="37"/>
    </location>
</feature>
<dbReference type="SUPFAM" id="SSF52151">
    <property type="entry name" value="FabD/lysophospholipase-like"/>
    <property type="match status" value="1"/>
</dbReference>
<keyword evidence="2" id="KW-0442">Lipid degradation</keyword>
<feature type="active site" description="Proton acceptor" evidence="2">
    <location>
        <position position="191"/>
    </location>
</feature>
<keyword evidence="1 2" id="KW-0443">Lipid metabolism</keyword>
<dbReference type="Gene3D" id="3.40.1090.10">
    <property type="entry name" value="Cytosolic phospholipase A2 catalytic domain"/>
    <property type="match status" value="2"/>
</dbReference>
<evidence type="ECO:0000256" key="1">
    <source>
        <dbReference type="ARBA" id="ARBA00023098"/>
    </source>
</evidence>
<feature type="active site" description="Nucleophile" evidence="2">
    <location>
        <position position="65"/>
    </location>
</feature>
<feature type="chain" id="PRO_5012909924" description="PNPLA domain-containing protein" evidence="3">
    <location>
        <begin position="23"/>
        <end position="321"/>
    </location>
</feature>
<evidence type="ECO:0000313" key="5">
    <source>
        <dbReference type="EMBL" id="OMJ71297.1"/>
    </source>
</evidence>
<feature type="domain" description="PNPLA" evidence="4">
    <location>
        <begin position="28"/>
        <end position="204"/>
    </location>
</feature>
<keyword evidence="3" id="KW-0732">Signal</keyword>
<dbReference type="PROSITE" id="PS51635">
    <property type="entry name" value="PNPLA"/>
    <property type="match status" value="1"/>
</dbReference>
<dbReference type="AlphaFoldDB" id="A0A1R2B3H9"/>
<dbReference type="GO" id="GO:0016042">
    <property type="term" value="P:lipid catabolic process"/>
    <property type="evidence" value="ECO:0007669"/>
    <property type="project" value="UniProtKB-UniRule"/>
</dbReference>
<dbReference type="GO" id="GO:0016787">
    <property type="term" value="F:hydrolase activity"/>
    <property type="evidence" value="ECO:0007669"/>
    <property type="project" value="UniProtKB-UniRule"/>
</dbReference>
<comment type="caution">
    <text evidence="5">The sequence shown here is derived from an EMBL/GenBank/DDBJ whole genome shotgun (WGS) entry which is preliminary data.</text>
</comment>
<gene>
    <name evidence="5" type="ORF">SteCoe_30537</name>
</gene>
<evidence type="ECO:0000313" key="6">
    <source>
        <dbReference type="Proteomes" id="UP000187209"/>
    </source>
</evidence>
<keyword evidence="6" id="KW-1185">Reference proteome</keyword>
<protein>
    <recommendedName>
        <fullName evidence="4">PNPLA domain-containing protein</fullName>
    </recommendedName>
</protein>
<evidence type="ECO:0000256" key="3">
    <source>
        <dbReference type="SAM" id="SignalP"/>
    </source>
</evidence>
<evidence type="ECO:0000259" key="4">
    <source>
        <dbReference type="PROSITE" id="PS51635"/>
    </source>
</evidence>
<feature type="short sequence motif" description="GXSXG" evidence="2">
    <location>
        <begin position="63"/>
        <end position="67"/>
    </location>
</feature>
<dbReference type="InterPro" id="IPR016035">
    <property type="entry name" value="Acyl_Trfase/lysoPLipase"/>
</dbReference>
<proteinExistence type="predicted"/>
<organism evidence="5 6">
    <name type="scientific">Stentor coeruleus</name>
    <dbReference type="NCBI Taxonomy" id="5963"/>
    <lineage>
        <taxon>Eukaryota</taxon>
        <taxon>Sar</taxon>
        <taxon>Alveolata</taxon>
        <taxon>Ciliophora</taxon>
        <taxon>Postciliodesmatophora</taxon>
        <taxon>Heterotrichea</taxon>
        <taxon>Heterotrichida</taxon>
        <taxon>Stentoridae</taxon>
        <taxon>Stentor</taxon>
    </lineage>
</organism>
<accession>A0A1R2B3H9</accession>
<name>A0A1R2B3H9_9CILI</name>
<dbReference type="EMBL" id="MPUH01001004">
    <property type="protein sequence ID" value="OMJ71297.1"/>
    <property type="molecule type" value="Genomic_DNA"/>
</dbReference>
<dbReference type="Proteomes" id="UP000187209">
    <property type="component" value="Unassembled WGS sequence"/>
</dbReference>
<feature type="signal peptide" evidence="3">
    <location>
        <begin position="1"/>
        <end position="22"/>
    </location>
</feature>
<reference evidence="5 6" key="1">
    <citation type="submission" date="2016-11" db="EMBL/GenBank/DDBJ databases">
        <title>The macronuclear genome of Stentor coeruleus: a giant cell with tiny introns.</title>
        <authorList>
            <person name="Slabodnick M."/>
            <person name="Ruby J.G."/>
            <person name="Reiff S.B."/>
            <person name="Swart E.C."/>
            <person name="Gosai S."/>
            <person name="Prabakaran S."/>
            <person name="Witkowska E."/>
            <person name="Larue G.E."/>
            <person name="Fisher S."/>
            <person name="Freeman R.M."/>
            <person name="Gunawardena J."/>
            <person name="Chu W."/>
            <person name="Stover N.A."/>
            <person name="Gregory B.D."/>
            <person name="Nowacki M."/>
            <person name="Derisi J."/>
            <person name="Roy S.W."/>
            <person name="Marshall W.F."/>
            <person name="Sood P."/>
        </authorList>
    </citation>
    <scope>NUCLEOTIDE SEQUENCE [LARGE SCALE GENOMIC DNA]</scope>
    <source>
        <strain evidence="5">WM001</strain>
    </source>
</reference>
<keyword evidence="2" id="KW-0378">Hydrolase</keyword>
<evidence type="ECO:0000256" key="2">
    <source>
        <dbReference type="PROSITE-ProRule" id="PRU01161"/>
    </source>
</evidence>